<dbReference type="KEGG" id="dce:O6P33_09205"/>
<gene>
    <name evidence="4" type="ORF">O6P33_09205</name>
</gene>
<dbReference type="CDD" id="cd07185">
    <property type="entry name" value="OmpA_C-like"/>
    <property type="match status" value="1"/>
</dbReference>
<dbReference type="SUPFAM" id="SSF103088">
    <property type="entry name" value="OmpA-like"/>
    <property type="match status" value="1"/>
</dbReference>
<organism evidence="4 5">
    <name type="scientific">Denitrificimonas caeni</name>
    <dbReference type="NCBI Taxonomy" id="521720"/>
    <lineage>
        <taxon>Bacteria</taxon>
        <taxon>Pseudomonadati</taxon>
        <taxon>Pseudomonadota</taxon>
        <taxon>Gammaproteobacteria</taxon>
        <taxon>Pseudomonadales</taxon>
        <taxon>Pseudomonadaceae</taxon>
        <taxon>Denitrificimonas</taxon>
    </lineage>
</organism>
<dbReference type="RefSeq" id="WP_269817490.1">
    <property type="nucleotide sequence ID" value="NZ_CP114976.1"/>
</dbReference>
<evidence type="ECO:0000313" key="5">
    <source>
        <dbReference type="Proteomes" id="UP001212189"/>
    </source>
</evidence>
<dbReference type="Gene3D" id="3.30.1330.60">
    <property type="entry name" value="OmpA-like domain"/>
    <property type="match status" value="1"/>
</dbReference>
<reference evidence="4 5" key="1">
    <citation type="submission" date="2022-12" db="EMBL/GenBank/DDBJ databases">
        <title>Coexistence and Characterization of a Novel Tigecycline Resistance gene tet(X) variant and blaNDM-1 in a Pseudomonas caeni Isolate of Chicken Origin.</title>
        <authorList>
            <person name="Lu X."/>
            <person name="Zhang L."/>
            <person name="Li R."/>
            <person name="Wang Z."/>
        </authorList>
    </citation>
    <scope>NUCLEOTIDE SEQUENCE [LARGE SCALE GENOMIC DNA]</scope>
    <source>
        <strain evidence="4 5">CE14</strain>
    </source>
</reference>
<proteinExistence type="predicted"/>
<protein>
    <submittedName>
        <fullName evidence="4">OmpA family protein</fullName>
    </submittedName>
</protein>
<dbReference type="PROSITE" id="PS51123">
    <property type="entry name" value="OMPA_2"/>
    <property type="match status" value="1"/>
</dbReference>
<dbReference type="GO" id="GO:0016020">
    <property type="term" value="C:membrane"/>
    <property type="evidence" value="ECO:0007669"/>
    <property type="project" value="UniProtKB-UniRule"/>
</dbReference>
<dbReference type="PROSITE" id="PS51257">
    <property type="entry name" value="PROKAR_LIPOPROTEIN"/>
    <property type="match status" value="1"/>
</dbReference>
<dbReference type="EMBL" id="CP114976">
    <property type="protein sequence ID" value="WBE24546.1"/>
    <property type="molecule type" value="Genomic_DNA"/>
</dbReference>
<evidence type="ECO:0000259" key="3">
    <source>
        <dbReference type="PROSITE" id="PS51123"/>
    </source>
</evidence>
<dbReference type="AlphaFoldDB" id="A0AAE9VLV5"/>
<feature type="domain" description="OmpA-like" evidence="3">
    <location>
        <begin position="64"/>
        <end position="175"/>
    </location>
</feature>
<sequence length="196" mass="21617">MKRKFQQLALILTCSAVAACSTSKEAQPVVYIKKSPVSNQWVADKEGELRESIKGSPFTLRSEKGKWIVTAPASESFNPDRPGLLMPHVLRPITQIAKTLQSNPDSAVLVLGHSDFAGNTRSNHELSADRAKAVASIFRLSGFKHGRMMHLGMGNSYSLGHGQNNRVEIIITHSTEMQGLMAEYHPVHMRQLASNR</sequence>
<name>A0AAE9VLV5_9GAMM</name>
<dbReference type="Pfam" id="PF00691">
    <property type="entry name" value="OmpA"/>
    <property type="match status" value="1"/>
</dbReference>
<evidence type="ECO:0000256" key="2">
    <source>
        <dbReference type="SAM" id="SignalP"/>
    </source>
</evidence>
<dbReference type="InterPro" id="IPR006665">
    <property type="entry name" value="OmpA-like"/>
</dbReference>
<keyword evidence="2" id="KW-0732">Signal</keyword>
<feature type="signal peptide" evidence="2">
    <location>
        <begin position="1"/>
        <end position="26"/>
    </location>
</feature>
<dbReference type="InterPro" id="IPR050330">
    <property type="entry name" value="Bact_OuterMem_StrucFunc"/>
</dbReference>
<dbReference type="PANTHER" id="PTHR30329">
    <property type="entry name" value="STATOR ELEMENT OF FLAGELLAR MOTOR COMPLEX"/>
    <property type="match status" value="1"/>
</dbReference>
<keyword evidence="5" id="KW-1185">Reference proteome</keyword>
<evidence type="ECO:0000256" key="1">
    <source>
        <dbReference type="PROSITE-ProRule" id="PRU00473"/>
    </source>
</evidence>
<evidence type="ECO:0000313" key="4">
    <source>
        <dbReference type="EMBL" id="WBE24546.1"/>
    </source>
</evidence>
<keyword evidence="1" id="KW-0472">Membrane</keyword>
<dbReference type="Proteomes" id="UP001212189">
    <property type="component" value="Chromosome"/>
</dbReference>
<accession>A0AAE9VLV5</accession>
<dbReference type="PANTHER" id="PTHR30329:SF20">
    <property type="entry name" value="EXPORTED PROTEIN"/>
    <property type="match status" value="1"/>
</dbReference>
<dbReference type="InterPro" id="IPR036737">
    <property type="entry name" value="OmpA-like_sf"/>
</dbReference>
<feature type="chain" id="PRO_5041924466" evidence="2">
    <location>
        <begin position="27"/>
        <end position="196"/>
    </location>
</feature>